<sequence>MVVVDVVDVVVVDVVVDVVVLVDGVDVVGATVVVESAQPNRLTPATMREISLALITSP</sequence>
<proteinExistence type="predicted"/>
<organism evidence="1">
    <name type="scientific">freshwater metagenome</name>
    <dbReference type="NCBI Taxonomy" id="449393"/>
    <lineage>
        <taxon>unclassified sequences</taxon>
        <taxon>metagenomes</taxon>
        <taxon>ecological metagenomes</taxon>
    </lineage>
</organism>
<evidence type="ECO:0000313" key="1">
    <source>
        <dbReference type="EMBL" id="CAB4716169.1"/>
    </source>
</evidence>
<dbReference type="EMBL" id="CAFBLJ010000028">
    <property type="protein sequence ID" value="CAB4865575.1"/>
    <property type="molecule type" value="Genomic_DNA"/>
</dbReference>
<accession>A0A6J6QZ66</accession>
<protein>
    <submittedName>
        <fullName evidence="1">Unannotated protein</fullName>
    </submittedName>
</protein>
<gene>
    <name evidence="1" type="ORF">UFOPK2658_00704</name>
    <name evidence="2" type="ORF">UFOPK3304_00706</name>
</gene>
<dbReference type="EMBL" id="CAEZYH010000021">
    <property type="protein sequence ID" value="CAB4716169.1"/>
    <property type="molecule type" value="Genomic_DNA"/>
</dbReference>
<reference evidence="1" key="1">
    <citation type="submission" date="2020-05" db="EMBL/GenBank/DDBJ databases">
        <authorList>
            <person name="Chiriac C."/>
            <person name="Salcher M."/>
            <person name="Ghai R."/>
            <person name="Kavagutti S V."/>
        </authorList>
    </citation>
    <scope>NUCLEOTIDE SEQUENCE</scope>
</reference>
<dbReference type="AlphaFoldDB" id="A0A6J6QZ66"/>
<name>A0A6J6QZ66_9ZZZZ</name>
<evidence type="ECO:0000313" key="2">
    <source>
        <dbReference type="EMBL" id="CAB4865575.1"/>
    </source>
</evidence>